<evidence type="ECO:0000313" key="4">
    <source>
        <dbReference type="EMBL" id="RGW85164.1"/>
    </source>
</evidence>
<evidence type="ECO:0000256" key="2">
    <source>
        <dbReference type="SAM" id="Coils"/>
    </source>
</evidence>
<sequence length="457" mass="50120">MNEELKKMLDSINAKKQEVKDLCKAGKIEDAATAKEELKKLQAQFDLVYDLDVTKTEGMGEKAAAGAAKTIADKAKNIAGAFVNAIKAAVGKGELSTEDKEILNSMNEGKDEDGGLTVPKDIKTAIKELRRSEDALETLVNVEPVKTLSGSRVIERYADQTPFDNIDEAAEFPDVSTPQFEKVDYKVKKKGGILKITQELLDDTAENIISYLKKWIAKKAKATRNFLIVAKIREITADAEVAVDSLDDLKKIFNILLDPAIALTAGVVTNQDGYNWLDSLKDKDGKYILQPDPTKPTSTLLFGKYPIKKVSNRTMSSKTTDGGYKVPIVCGDLKEAITIFDRETLTIDISSSAGKLWETDQTGIKVRERLDIKAIDEEAIVMAEHTIKTTTDVQQTAAQSAAEETKTYTQAEIEKMSRENIIALGTKLGYTMTTTASDEKSAVVADFMAQQTAAQNK</sequence>
<gene>
    <name evidence="4" type="ORF">DWV45_14665</name>
</gene>
<accession>A0A413DGW2</accession>
<dbReference type="InterPro" id="IPR024455">
    <property type="entry name" value="Phage_capsid"/>
</dbReference>
<dbReference type="InterPro" id="IPR054612">
    <property type="entry name" value="Phage_capsid-like_C"/>
</dbReference>
<reference evidence="4 5" key="1">
    <citation type="submission" date="2018-08" db="EMBL/GenBank/DDBJ databases">
        <title>A genome reference for cultivated species of the human gut microbiota.</title>
        <authorList>
            <person name="Zou Y."/>
            <person name="Xue W."/>
            <person name="Luo G."/>
        </authorList>
    </citation>
    <scope>NUCLEOTIDE SEQUENCE [LARGE SCALE GENOMIC DNA]</scope>
    <source>
        <strain evidence="4 5">AF06-19</strain>
    </source>
</reference>
<dbReference type="Proteomes" id="UP000283683">
    <property type="component" value="Unassembled WGS sequence"/>
</dbReference>
<dbReference type="Pfam" id="PF05065">
    <property type="entry name" value="Phage_capsid"/>
    <property type="match status" value="1"/>
</dbReference>
<comment type="subcellular location">
    <subcellularLocation>
        <location evidence="1">Virion</location>
    </subcellularLocation>
</comment>
<dbReference type="AlphaFoldDB" id="A0A413DGW2"/>
<feature type="coiled-coil region" evidence="2">
    <location>
        <begin position="2"/>
        <end position="44"/>
    </location>
</feature>
<organism evidence="4 5">
    <name type="scientific">Agathobacter rectalis</name>
    <dbReference type="NCBI Taxonomy" id="39491"/>
    <lineage>
        <taxon>Bacteria</taxon>
        <taxon>Bacillati</taxon>
        <taxon>Bacillota</taxon>
        <taxon>Clostridia</taxon>
        <taxon>Lachnospirales</taxon>
        <taxon>Lachnospiraceae</taxon>
        <taxon>Agathobacter</taxon>
    </lineage>
</organism>
<dbReference type="RefSeq" id="WP_118327301.1">
    <property type="nucleotide sequence ID" value="NZ_QSAZ01000019.1"/>
</dbReference>
<dbReference type="NCBIfam" id="TIGR01554">
    <property type="entry name" value="major_cap_HK97"/>
    <property type="match status" value="1"/>
</dbReference>
<evidence type="ECO:0000259" key="3">
    <source>
        <dbReference type="Pfam" id="PF05065"/>
    </source>
</evidence>
<protein>
    <submittedName>
        <fullName evidence="4">Phage major capsid protein</fullName>
    </submittedName>
</protein>
<dbReference type="Gene3D" id="3.30.2400.10">
    <property type="entry name" value="Major capsid protein gp5"/>
    <property type="match status" value="1"/>
</dbReference>
<evidence type="ECO:0000313" key="5">
    <source>
        <dbReference type="Proteomes" id="UP000283683"/>
    </source>
</evidence>
<dbReference type="SUPFAM" id="SSF56563">
    <property type="entry name" value="Major capsid protein gp5"/>
    <property type="match status" value="1"/>
</dbReference>
<comment type="caution">
    <text evidence="4">The sequence shown here is derived from an EMBL/GenBank/DDBJ whole genome shotgun (WGS) entry which is preliminary data.</text>
</comment>
<keyword evidence="2" id="KW-0175">Coiled coil</keyword>
<proteinExistence type="predicted"/>
<dbReference type="Gene3D" id="3.30.2320.10">
    <property type="entry name" value="hypothetical protein PF0899 domain"/>
    <property type="match status" value="1"/>
</dbReference>
<feature type="domain" description="Phage capsid-like C-terminal" evidence="3">
    <location>
        <begin position="114"/>
        <end position="382"/>
    </location>
</feature>
<evidence type="ECO:0000256" key="1">
    <source>
        <dbReference type="ARBA" id="ARBA00004328"/>
    </source>
</evidence>
<name>A0A413DGW2_9FIRM</name>
<dbReference type="EMBL" id="QSAZ01000019">
    <property type="protein sequence ID" value="RGW85164.1"/>
    <property type="molecule type" value="Genomic_DNA"/>
</dbReference>